<dbReference type="SUPFAM" id="SSF50022">
    <property type="entry name" value="ISP domain"/>
    <property type="match status" value="1"/>
</dbReference>
<dbReference type="InterPro" id="IPR017941">
    <property type="entry name" value="Rieske_2Fe-2S"/>
</dbReference>
<dbReference type="GO" id="GO:0020037">
    <property type="term" value="F:heme binding"/>
    <property type="evidence" value="ECO:0007669"/>
    <property type="project" value="InterPro"/>
</dbReference>
<dbReference type="SUPFAM" id="SSF51905">
    <property type="entry name" value="FAD/NAD(P)-binding domain"/>
    <property type="match status" value="2"/>
</dbReference>
<dbReference type="GO" id="GO:0005506">
    <property type="term" value="F:iron ion binding"/>
    <property type="evidence" value="ECO:0007669"/>
    <property type="project" value="InterPro"/>
</dbReference>
<keyword evidence="8" id="KW-0408">Iron</keyword>
<evidence type="ECO:0000256" key="9">
    <source>
        <dbReference type="ARBA" id="ARBA00023014"/>
    </source>
</evidence>
<evidence type="ECO:0000256" key="3">
    <source>
        <dbReference type="ARBA" id="ARBA00022630"/>
    </source>
</evidence>
<evidence type="ECO:0000313" key="11">
    <source>
        <dbReference type="EMBL" id="KAK4235076.1"/>
    </source>
</evidence>
<keyword evidence="12" id="KW-1185">Reference proteome</keyword>
<evidence type="ECO:0000256" key="1">
    <source>
        <dbReference type="ARBA" id="ARBA00001974"/>
    </source>
</evidence>
<keyword evidence="5" id="KW-0479">Metal-binding</keyword>
<evidence type="ECO:0000256" key="6">
    <source>
        <dbReference type="ARBA" id="ARBA00022827"/>
    </source>
</evidence>
<dbReference type="InterPro" id="IPR023753">
    <property type="entry name" value="FAD/NAD-binding_dom"/>
</dbReference>
<evidence type="ECO:0000313" key="12">
    <source>
        <dbReference type="Proteomes" id="UP001303760"/>
    </source>
</evidence>
<dbReference type="Pfam" id="PF00067">
    <property type="entry name" value="p450"/>
    <property type="match status" value="1"/>
</dbReference>
<gene>
    <name evidence="11" type="ORF">C8A03DRAFT_46720</name>
</gene>
<dbReference type="Gene3D" id="1.10.630.10">
    <property type="entry name" value="Cytochrome P450"/>
    <property type="match status" value="1"/>
</dbReference>
<dbReference type="InterPro" id="IPR036188">
    <property type="entry name" value="FAD/NAD-bd_sf"/>
</dbReference>
<keyword evidence="6" id="KW-0274">FAD</keyword>
<dbReference type="Gene3D" id="3.30.390.30">
    <property type="match status" value="1"/>
</dbReference>
<keyword evidence="4" id="KW-0001">2Fe-2S</keyword>
<dbReference type="PANTHER" id="PTHR43557">
    <property type="entry name" value="APOPTOSIS-INDUCING FACTOR 1"/>
    <property type="match status" value="1"/>
</dbReference>
<reference evidence="11" key="2">
    <citation type="submission" date="2023-05" db="EMBL/GenBank/DDBJ databases">
        <authorList>
            <consortium name="Lawrence Berkeley National Laboratory"/>
            <person name="Steindorff A."/>
            <person name="Hensen N."/>
            <person name="Bonometti L."/>
            <person name="Westerberg I."/>
            <person name="Brannstrom I.O."/>
            <person name="Guillou S."/>
            <person name="Cros-Aarteil S."/>
            <person name="Calhoun S."/>
            <person name="Haridas S."/>
            <person name="Kuo A."/>
            <person name="Mondo S."/>
            <person name="Pangilinan J."/>
            <person name="Riley R."/>
            <person name="Labutti K."/>
            <person name="Andreopoulos B."/>
            <person name="Lipzen A."/>
            <person name="Chen C."/>
            <person name="Yanf M."/>
            <person name="Daum C."/>
            <person name="Ng V."/>
            <person name="Clum A."/>
            <person name="Ohm R."/>
            <person name="Martin F."/>
            <person name="Silar P."/>
            <person name="Natvig D."/>
            <person name="Lalanne C."/>
            <person name="Gautier V."/>
            <person name="Ament-Velasquez S.L."/>
            <person name="Kruys A."/>
            <person name="Hutchinson M.I."/>
            <person name="Powell A.J."/>
            <person name="Barry K."/>
            <person name="Miller A.N."/>
            <person name="Grigoriev I.V."/>
            <person name="Debuchy R."/>
            <person name="Gladieux P."/>
            <person name="Thoren M.H."/>
            <person name="Johannesson H."/>
        </authorList>
    </citation>
    <scope>NUCLEOTIDE SEQUENCE</scope>
    <source>
        <strain evidence="11">CBS 532.94</strain>
    </source>
</reference>
<evidence type="ECO:0000256" key="4">
    <source>
        <dbReference type="ARBA" id="ARBA00022714"/>
    </source>
</evidence>
<comment type="cofactor">
    <cofactor evidence="1">
        <name>FAD</name>
        <dbReference type="ChEBI" id="CHEBI:57692"/>
    </cofactor>
</comment>
<accession>A0AAN7C514</accession>
<dbReference type="InterPro" id="IPR036922">
    <property type="entry name" value="Rieske_2Fe-2S_sf"/>
</dbReference>
<proteinExistence type="inferred from homology"/>
<dbReference type="AlphaFoldDB" id="A0AAN7C514"/>
<keyword evidence="9" id="KW-0411">Iron-sulfur</keyword>
<dbReference type="EMBL" id="MU860300">
    <property type="protein sequence ID" value="KAK4235076.1"/>
    <property type="molecule type" value="Genomic_DNA"/>
</dbReference>
<dbReference type="SUPFAM" id="SSF55424">
    <property type="entry name" value="FAD/NAD-linked reductases, dimerisation (C-terminal) domain"/>
    <property type="match status" value="1"/>
</dbReference>
<sequence length="1029" mass="112360">MAREYKLKGVTSLSLKPGEKQEVEVEGLDAKVLLLNAAGTVQAVGPRCTHYGAPLVKACFNAKTGDVEDAPALNELPVFKATERDGAVYISGDADMIKRGNRLPKFNCSVTGGDKVVVVGGGSGALGTIEGLRNGGYQGAITLISNEGYLPIDRPKLSKALMTDLAKLQWRDEDWYKSGSVDIVYDEVVDVNFATKTVTTKSGGKFTYAKLVLSTGGTPRLLPLQGLNSLGNVFTLRNVRDAKRIVEAIGEKGKKIVIIGSSFIGMEIAVCTANGNDVTVVGMEKAPLERVLGEEVGNIIRKGVEAKGVKFYMSAGVVKAEPSASDSSMVGSVHLKDGTKLDADLVILGVGVAPATEYLKGNSEVLLEQDGSLKVDERFLVPGLDGVYAIGDIATHPYRGPGGGNGKFVRIEHWNVAQNSGRAVASHILNPTRTPEFYTPVFWSALGSQLRYCGNTMASGWDDLVLQGDPAQGKWVAYYAKGEEVVAMASMGMDPAMAQCAQLMSLHKMPTKSELKAGLDILTGIPGPRLAALSNIWQGVYVRNGRTRELGKTLHTTYGPIVRVGPNEVWFNSREAFKHIYRGNGYNKSGFYLATALNKPTLDWRLNAHFPETLDLLSEFDIRRYRMQRRLIGPLYTTSSVKSFESAVDGVIKTAVSELRALNGAEVDLKEWMHIIAVECLGAVVLSWSPGYIKNRSDGGTSTQSYLGWKRKSIFGLFPTITKLAFLSKTLSRVFSNMWGVTFKTPKNFKPFFTPVYQKTSKRVANTLRDSVHPGTQKNSRKDLLADLIQLHKDRPTEFTETYLRRMAVTNFGAGHETMCSALTSIMAMIGSRPDVRRKVVEEVRHHTHTNPVNSDGTIPYDTGVRLRYTQACIKEAMRLHPVIGMSLSRTVPAGAVRLHGYFLPAGTTVGCNPVALHRNPDIFGPDADEFNPDRWLPHEEDGGDDVAFGARVRVMERTNLIWGGGARACPGRHLAELVVYKVVPALLREFDLQVTVMPGEEEMPCYFMAMMAGVKVRFVPVKENGQLG</sequence>
<dbReference type="GO" id="GO:0016705">
    <property type="term" value="F:oxidoreductase activity, acting on paired donors, with incorporation or reduction of molecular oxygen"/>
    <property type="evidence" value="ECO:0007669"/>
    <property type="project" value="InterPro"/>
</dbReference>
<dbReference type="Proteomes" id="UP001303760">
    <property type="component" value="Unassembled WGS sequence"/>
</dbReference>
<keyword evidence="3" id="KW-0285">Flavoprotein</keyword>
<comment type="caution">
    <text evidence="11">The sequence shown here is derived from an EMBL/GenBank/DDBJ whole genome shotgun (WGS) entry which is preliminary data.</text>
</comment>
<evidence type="ECO:0000259" key="10">
    <source>
        <dbReference type="PROSITE" id="PS51296"/>
    </source>
</evidence>
<evidence type="ECO:0000256" key="5">
    <source>
        <dbReference type="ARBA" id="ARBA00022723"/>
    </source>
</evidence>
<dbReference type="GO" id="GO:0051537">
    <property type="term" value="F:2 iron, 2 sulfur cluster binding"/>
    <property type="evidence" value="ECO:0007669"/>
    <property type="project" value="UniProtKB-KW"/>
</dbReference>
<dbReference type="GO" id="GO:0004497">
    <property type="term" value="F:monooxygenase activity"/>
    <property type="evidence" value="ECO:0007669"/>
    <property type="project" value="InterPro"/>
</dbReference>
<dbReference type="SUPFAM" id="SSF48264">
    <property type="entry name" value="Cytochrome P450"/>
    <property type="match status" value="1"/>
</dbReference>
<dbReference type="InterPro" id="IPR050446">
    <property type="entry name" value="FAD-oxidoreductase/Apoptosis"/>
</dbReference>
<dbReference type="PRINTS" id="PR00411">
    <property type="entry name" value="PNDRDTASEI"/>
</dbReference>
<dbReference type="InterPro" id="IPR017972">
    <property type="entry name" value="Cyt_P450_CS"/>
</dbReference>
<evidence type="ECO:0000256" key="7">
    <source>
        <dbReference type="ARBA" id="ARBA00023002"/>
    </source>
</evidence>
<dbReference type="PANTHER" id="PTHR43557:SF2">
    <property type="entry name" value="RIESKE DOMAIN-CONTAINING PROTEIN-RELATED"/>
    <property type="match status" value="1"/>
</dbReference>
<dbReference type="Pfam" id="PF07992">
    <property type="entry name" value="Pyr_redox_2"/>
    <property type="match status" value="1"/>
</dbReference>
<dbReference type="Gene3D" id="3.50.50.60">
    <property type="entry name" value="FAD/NAD(P)-binding domain"/>
    <property type="match status" value="2"/>
</dbReference>
<dbReference type="GO" id="GO:0016651">
    <property type="term" value="F:oxidoreductase activity, acting on NAD(P)H"/>
    <property type="evidence" value="ECO:0007669"/>
    <property type="project" value="TreeGrafter"/>
</dbReference>
<reference evidence="11" key="1">
    <citation type="journal article" date="2023" name="Mol. Phylogenet. Evol.">
        <title>Genome-scale phylogeny and comparative genomics of the fungal order Sordariales.</title>
        <authorList>
            <person name="Hensen N."/>
            <person name="Bonometti L."/>
            <person name="Westerberg I."/>
            <person name="Brannstrom I.O."/>
            <person name="Guillou S."/>
            <person name="Cros-Aarteil S."/>
            <person name="Calhoun S."/>
            <person name="Haridas S."/>
            <person name="Kuo A."/>
            <person name="Mondo S."/>
            <person name="Pangilinan J."/>
            <person name="Riley R."/>
            <person name="LaButti K."/>
            <person name="Andreopoulos B."/>
            <person name="Lipzen A."/>
            <person name="Chen C."/>
            <person name="Yan M."/>
            <person name="Daum C."/>
            <person name="Ng V."/>
            <person name="Clum A."/>
            <person name="Steindorff A."/>
            <person name="Ohm R.A."/>
            <person name="Martin F."/>
            <person name="Silar P."/>
            <person name="Natvig D.O."/>
            <person name="Lalanne C."/>
            <person name="Gautier V."/>
            <person name="Ament-Velasquez S.L."/>
            <person name="Kruys A."/>
            <person name="Hutchinson M.I."/>
            <person name="Powell A.J."/>
            <person name="Barry K."/>
            <person name="Miller A.N."/>
            <person name="Grigoriev I.V."/>
            <person name="Debuchy R."/>
            <person name="Gladieux P."/>
            <person name="Hiltunen Thoren M."/>
            <person name="Johannesson H."/>
        </authorList>
    </citation>
    <scope>NUCLEOTIDE SEQUENCE</scope>
    <source>
        <strain evidence="11">CBS 532.94</strain>
    </source>
</reference>
<dbReference type="InterPro" id="IPR016156">
    <property type="entry name" value="FAD/NAD-linked_Rdtase_dimer_sf"/>
</dbReference>
<dbReference type="PROSITE" id="PS00086">
    <property type="entry name" value="CYTOCHROME_P450"/>
    <property type="match status" value="1"/>
</dbReference>
<dbReference type="PRINTS" id="PR00368">
    <property type="entry name" value="FADPNR"/>
</dbReference>
<dbReference type="GO" id="GO:0005737">
    <property type="term" value="C:cytoplasm"/>
    <property type="evidence" value="ECO:0007669"/>
    <property type="project" value="TreeGrafter"/>
</dbReference>
<protein>
    <submittedName>
        <fullName evidence="11">Cytochrome P450</fullName>
    </submittedName>
</protein>
<dbReference type="Pfam" id="PF14759">
    <property type="entry name" value="Reductase_C"/>
    <property type="match status" value="1"/>
</dbReference>
<dbReference type="InterPro" id="IPR001128">
    <property type="entry name" value="Cyt_P450"/>
</dbReference>
<dbReference type="InterPro" id="IPR036396">
    <property type="entry name" value="Cyt_P450_sf"/>
</dbReference>
<comment type="similarity">
    <text evidence="2">Belongs to the FAD-dependent oxidoreductase family.</text>
</comment>
<dbReference type="Gene3D" id="2.102.10.10">
    <property type="entry name" value="Rieske [2Fe-2S] iron-sulphur domain"/>
    <property type="match status" value="1"/>
</dbReference>
<organism evidence="11 12">
    <name type="scientific">Achaetomium macrosporum</name>
    <dbReference type="NCBI Taxonomy" id="79813"/>
    <lineage>
        <taxon>Eukaryota</taxon>
        <taxon>Fungi</taxon>
        <taxon>Dikarya</taxon>
        <taxon>Ascomycota</taxon>
        <taxon>Pezizomycotina</taxon>
        <taxon>Sordariomycetes</taxon>
        <taxon>Sordariomycetidae</taxon>
        <taxon>Sordariales</taxon>
        <taxon>Chaetomiaceae</taxon>
        <taxon>Achaetomium</taxon>
    </lineage>
</organism>
<feature type="domain" description="Rieske" evidence="10">
    <location>
        <begin position="7"/>
        <end position="56"/>
    </location>
</feature>
<keyword evidence="7" id="KW-0560">Oxidoreductase</keyword>
<evidence type="ECO:0000256" key="8">
    <source>
        <dbReference type="ARBA" id="ARBA00023004"/>
    </source>
</evidence>
<dbReference type="PROSITE" id="PS51296">
    <property type="entry name" value="RIESKE"/>
    <property type="match status" value="1"/>
</dbReference>
<dbReference type="InterPro" id="IPR028202">
    <property type="entry name" value="Reductase_C"/>
</dbReference>
<evidence type="ECO:0000256" key="2">
    <source>
        <dbReference type="ARBA" id="ARBA00006442"/>
    </source>
</evidence>
<name>A0AAN7C514_9PEZI</name>